<evidence type="ECO:0000313" key="8">
    <source>
        <dbReference type="Proteomes" id="UP000085678"/>
    </source>
</evidence>
<accession>A0A1S3J0C5</accession>
<dbReference type="GO" id="GO:0016020">
    <property type="term" value="C:membrane"/>
    <property type="evidence" value="ECO:0007669"/>
    <property type="project" value="UniProtKB-SubCell"/>
</dbReference>
<keyword evidence="8" id="KW-1185">Reference proteome</keyword>
<dbReference type="AlphaFoldDB" id="A0A1S3J0C5"/>
<comment type="similarity">
    <text evidence="2 6">Belongs to the DP1 family.</text>
</comment>
<dbReference type="FunCoup" id="A0A1S3J0C5">
    <property type="interactions" value="821"/>
</dbReference>
<feature type="transmembrane region" description="Helical" evidence="6">
    <location>
        <begin position="144"/>
        <end position="163"/>
    </location>
</feature>
<evidence type="ECO:0000256" key="2">
    <source>
        <dbReference type="ARBA" id="ARBA00008573"/>
    </source>
</evidence>
<protein>
    <recommendedName>
        <fullName evidence="6">Receptor expression-enhancing protein</fullName>
    </recommendedName>
</protein>
<keyword evidence="7" id="KW-0175">Coiled coil</keyword>
<feature type="transmembrane region" description="Helical" evidence="6">
    <location>
        <begin position="59"/>
        <end position="75"/>
    </location>
</feature>
<evidence type="ECO:0000256" key="7">
    <source>
        <dbReference type="SAM" id="Coils"/>
    </source>
</evidence>
<keyword evidence="4 6" id="KW-1133">Transmembrane helix</keyword>
<keyword evidence="5 6" id="KW-0472">Membrane</keyword>
<evidence type="ECO:0000256" key="3">
    <source>
        <dbReference type="ARBA" id="ARBA00022692"/>
    </source>
</evidence>
<dbReference type="GeneID" id="106168971"/>
<comment type="subcellular location">
    <subcellularLocation>
        <location evidence="1 6">Membrane</location>
        <topology evidence="1 6">Multi-pass membrane protein</topology>
    </subcellularLocation>
</comment>
<dbReference type="Proteomes" id="UP000085678">
    <property type="component" value="Unplaced"/>
</dbReference>
<dbReference type="Pfam" id="PF03134">
    <property type="entry name" value="TB2_DP1_HVA22"/>
    <property type="match status" value="1"/>
</dbReference>
<evidence type="ECO:0000256" key="4">
    <source>
        <dbReference type="ARBA" id="ARBA00022989"/>
    </source>
</evidence>
<gene>
    <name evidence="9" type="primary">LOC106168971</name>
</gene>
<feature type="transmembrane region" description="Helical" evidence="6">
    <location>
        <begin position="111"/>
        <end position="138"/>
    </location>
</feature>
<dbReference type="InParanoid" id="A0A1S3J0C5"/>
<dbReference type="RefSeq" id="XP_013403701.1">
    <property type="nucleotide sequence ID" value="XM_013548247.1"/>
</dbReference>
<organism evidence="8 9">
    <name type="scientific">Lingula anatina</name>
    <name type="common">Brachiopod</name>
    <name type="synonym">Lingula unguis</name>
    <dbReference type="NCBI Taxonomy" id="7574"/>
    <lineage>
        <taxon>Eukaryota</taxon>
        <taxon>Metazoa</taxon>
        <taxon>Spiralia</taxon>
        <taxon>Lophotrochozoa</taxon>
        <taxon>Brachiopoda</taxon>
        <taxon>Linguliformea</taxon>
        <taxon>Lingulata</taxon>
        <taxon>Lingulida</taxon>
        <taxon>Linguloidea</taxon>
        <taxon>Lingulidae</taxon>
        <taxon>Lingula</taxon>
    </lineage>
</organism>
<reference evidence="9" key="1">
    <citation type="submission" date="2025-08" db="UniProtKB">
        <authorList>
            <consortium name="RefSeq"/>
        </authorList>
    </citation>
    <scope>IDENTIFICATION</scope>
    <source>
        <tissue evidence="9">Gonads</tissue>
    </source>
</reference>
<dbReference type="STRING" id="7574.A0A1S3J0C5"/>
<dbReference type="OrthoDB" id="10009287at2759"/>
<proteinExistence type="inferred from homology"/>
<keyword evidence="3 6" id="KW-0812">Transmembrane</keyword>
<evidence type="ECO:0000256" key="5">
    <source>
        <dbReference type="ARBA" id="ARBA00023136"/>
    </source>
</evidence>
<dbReference type="InterPro" id="IPR004345">
    <property type="entry name" value="TB2_DP1_HVA22"/>
</dbReference>
<dbReference type="PANTHER" id="PTHR12300:SF161">
    <property type="entry name" value="RECEPTOR EXPRESSION-ENHANCING PROTEIN"/>
    <property type="match status" value="1"/>
</dbReference>
<dbReference type="KEGG" id="lak:106168971"/>
<feature type="coiled-coil region" evidence="7">
    <location>
        <begin position="19"/>
        <end position="53"/>
    </location>
</feature>
<evidence type="ECO:0000256" key="1">
    <source>
        <dbReference type="ARBA" id="ARBA00004141"/>
    </source>
</evidence>
<evidence type="ECO:0000256" key="6">
    <source>
        <dbReference type="RuleBase" id="RU362006"/>
    </source>
</evidence>
<dbReference type="PANTHER" id="PTHR12300">
    <property type="entry name" value="HVA22-LIKE PROTEINS"/>
    <property type="match status" value="1"/>
</dbReference>
<evidence type="ECO:0000313" key="9">
    <source>
        <dbReference type="RefSeq" id="XP_013403701.1"/>
    </source>
</evidence>
<keyword evidence="9" id="KW-0675">Receptor</keyword>
<name>A0A1S3J0C5_LINAN</name>
<sequence length="209" mass="24164">MENIPHILRPLQAFRYTNRKMASAQVEAWKAKLDKALHEKNAVNDLLAKVETKTGVKRLYIVIGLVAFVALYLMIGYGAQFLCNFIGFLYPAYASIKAIETKEKDDDTKWLTYWVTYSVFSLAEFFSDIFLFWIPFYWFLKCLFLVWCMVPVDAFNGSIIIYYRFIRPFVLRHQDSVDKTLGKAKDLAGDALKEGEKLAREAVVEGKLD</sequence>